<keyword evidence="4 6" id="KW-1133">Transmembrane helix</keyword>
<dbReference type="AlphaFoldDB" id="A0A6N7F308"/>
<evidence type="ECO:0000313" key="7">
    <source>
        <dbReference type="EMBL" id="MPV86246.1"/>
    </source>
</evidence>
<keyword evidence="3 6" id="KW-0812">Transmembrane</keyword>
<dbReference type="PANTHER" id="PTHR23513:SF6">
    <property type="entry name" value="MAJOR FACILITATOR SUPERFAMILY ASSOCIATED DOMAIN-CONTAINING PROTEIN"/>
    <property type="match status" value="1"/>
</dbReference>
<proteinExistence type="predicted"/>
<keyword evidence="5 6" id="KW-0472">Membrane</keyword>
<accession>A0A6N7F308</accession>
<keyword evidence="2" id="KW-1003">Cell membrane</keyword>
<comment type="subcellular location">
    <subcellularLocation>
        <location evidence="1">Cell membrane</location>
        <topology evidence="1">Multi-pass membrane protein</topology>
    </subcellularLocation>
</comment>
<evidence type="ECO:0008006" key="9">
    <source>
        <dbReference type="Google" id="ProtNLM"/>
    </source>
</evidence>
<evidence type="ECO:0000256" key="1">
    <source>
        <dbReference type="ARBA" id="ARBA00004651"/>
    </source>
</evidence>
<organism evidence="7 8">
    <name type="scientific">Ostreibacterium oceani</name>
    <dbReference type="NCBI Taxonomy" id="2654998"/>
    <lineage>
        <taxon>Bacteria</taxon>
        <taxon>Pseudomonadati</taxon>
        <taxon>Pseudomonadota</taxon>
        <taxon>Gammaproteobacteria</taxon>
        <taxon>Cardiobacteriales</taxon>
        <taxon>Ostreibacteriaceae</taxon>
        <taxon>Ostreibacterium</taxon>
    </lineage>
</organism>
<dbReference type="EMBL" id="WHNW01000005">
    <property type="protein sequence ID" value="MPV86246.1"/>
    <property type="molecule type" value="Genomic_DNA"/>
</dbReference>
<evidence type="ECO:0000256" key="2">
    <source>
        <dbReference type="ARBA" id="ARBA00022475"/>
    </source>
</evidence>
<dbReference type="InParanoid" id="A0A6N7F308"/>
<evidence type="ECO:0000256" key="5">
    <source>
        <dbReference type="ARBA" id="ARBA00023136"/>
    </source>
</evidence>
<sequence length="85" mass="9866">MWLLRLSSFSGDYLYQMAIIWMAWTLSDSVWFTGSVAAAYRLPFWCFGLFAGIVADRFNRQSIVIRANTMRWLLSLCILSSMRAI</sequence>
<gene>
    <name evidence="7" type="ORF">GCU85_05815</name>
</gene>
<feature type="transmembrane region" description="Helical" evidence="6">
    <location>
        <begin position="38"/>
        <end position="55"/>
    </location>
</feature>
<evidence type="ECO:0000313" key="8">
    <source>
        <dbReference type="Proteomes" id="UP000471298"/>
    </source>
</evidence>
<comment type="caution">
    <text evidence="7">The sequence shown here is derived from an EMBL/GenBank/DDBJ whole genome shotgun (WGS) entry which is preliminary data.</text>
</comment>
<dbReference type="Proteomes" id="UP000471298">
    <property type="component" value="Unassembled WGS sequence"/>
</dbReference>
<dbReference type="GO" id="GO:0005886">
    <property type="term" value="C:plasma membrane"/>
    <property type="evidence" value="ECO:0007669"/>
    <property type="project" value="UniProtKB-SubCell"/>
</dbReference>
<dbReference type="InterPro" id="IPR036259">
    <property type="entry name" value="MFS_trans_sf"/>
</dbReference>
<evidence type="ECO:0000256" key="3">
    <source>
        <dbReference type="ARBA" id="ARBA00022692"/>
    </source>
</evidence>
<evidence type="ECO:0000256" key="4">
    <source>
        <dbReference type="ARBA" id="ARBA00022989"/>
    </source>
</evidence>
<reference evidence="7 8" key="1">
    <citation type="submission" date="2019-10" db="EMBL/GenBank/DDBJ databases">
        <title>Cardiobacteriales fam. a chemoheterotrophic member of the order Cardiobacteriales, and proposal of Cardiobacteriales fam. nov.</title>
        <authorList>
            <person name="Wang C."/>
        </authorList>
    </citation>
    <scope>NUCLEOTIDE SEQUENCE [LARGE SCALE GENOMIC DNA]</scope>
    <source>
        <strain evidence="7 8">ML27</strain>
    </source>
</reference>
<evidence type="ECO:0000256" key="6">
    <source>
        <dbReference type="SAM" id="Phobius"/>
    </source>
</evidence>
<protein>
    <recommendedName>
        <fullName evidence="9">MFS transporter</fullName>
    </recommendedName>
</protein>
<name>A0A6N7F308_9GAMM</name>
<keyword evidence="8" id="KW-1185">Reference proteome</keyword>
<dbReference type="PANTHER" id="PTHR23513">
    <property type="entry name" value="INTEGRAL MEMBRANE EFFLUX PROTEIN-RELATED"/>
    <property type="match status" value="1"/>
</dbReference>
<dbReference type="SUPFAM" id="SSF103473">
    <property type="entry name" value="MFS general substrate transporter"/>
    <property type="match status" value="1"/>
</dbReference>